<protein>
    <submittedName>
        <fullName evidence="1">NAD(P)-binding protein</fullName>
    </submittedName>
</protein>
<reference evidence="1 2" key="1">
    <citation type="submission" date="2022-11" db="EMBL/GenBank/DDBJ databases">
        <title>Minimal conservation of predation-associated metabolite biosynthetic gene clusters underscores biosynthetic potential of Myxococcota including descriptions for ten novel species: Archangium lansinium sp. nov., Myxococcus landrumus sp. nov., Nannocystis bai.</title>
        <authorList>
            <person name="Ahearne A."/>
            <person name="Stevens C."/>
            <person name="Dowd S."/>
        </authorList>
    </citation>
    <scope>NUCLEOTIDE SEQUENCE [LARGE SCALE GENOMIC DNA]</scope>
    <source>
        <strain evidence="1 2">BB15-2</strain>
    </source>
</reference>
<name>A0ABT5DU63_9BACT</name>
<proteinExistence type="predicted"/>
<gene>
    <name evidence="1" type="ORF">POL25_09570</name>
</gene>
<evidence type="ECO:0000313" key="1">
    <source>
        <dbReference type="EMBL" id="MDC0717139.1"/>
    </source>
</evidence>
<dbReference type="Gene3D" id="3.50.50.60">
    <property type="entry name" value="FAD/NAD(P)-binding domain"/>
    <property type="match status" value="1"/>
</dbReference>
<comment type="caution">
    <text evidence="1">The sequence shown here is derived from an EMBL/GenBank/DDBJ whole genome shotgun (WGS) entry which is preliminary data.</text>
</comment>
<organism evidence="1 2">
    <name type="scientific">Nannocystis bainbridge</name>
    <dbReference type="NCBI Taxonomy" id="2995303"/>
    <lineage>
        <taxon>Bacteria</taxon>
        <taxon>Pseudomonadati</taxon>
        <taxon>Myxococcota</taxon>
        <taxon>Polyangia</taxon>
        <taxon>Nannocystales</taxon>
        <taxon>Nannocystaceae</taxon>
        <taxon>Nannocystis</taxon>
    </lineage>
</organism>
<dbReference type="PROSITE" id="PS51257">
    <property type="entry name" value="PROKAR_LIPOPROTEIN"/>
    <property type="match status" value="1"/>
</dbReference>
<sequence>MKRRGFLGATAGTLATAACGPSTPPPPAIAFVGPDPERSHHLREGTWREGPVHETIHTDVAIVGGGVAGSAAAWRLRRAGLADLHLFELEDEVGGTARGGELPRSRHPLGAHYLPTPPPDCPALERLLTDLGVILGRDAHGRPEYAPSAIAAAPLERHFGRGRWYEGLYPAAGETAEEAAQWARWHAHLRALDGRRGGDGKPLFAIPVARSSAELRHLDAVSFAQHLDELELRSERLRWALDYACRDDYGCTLAQTSAFAGLHHFLARGLEETRGGFLLTWPEGNARLVRGMLERADLGARLHRGAAVVAVDPHAGELRVHCPGDGRRLRVHARSILWAAPRFVLGRLLVGPDPLPVGALTYAPWLVASVEVRNAPRGVGARLAWDNVPLAGSSLGYVVATHGETADERQPGAVLTYYEPLCGDGPAELAAQRQRLLAGDRSHWADHVISALAAMHPGIASEISEVAITRWGHAMIRPVPGLLFGENLALASAPIGRLRPCAADVAGLPLFEEAFYKGSRAALAALADLGRAAPDALADEIFI</sequence>
<dbReference type="Pfam" id="PF13450">
    <property type="entry name" value="NAD_binding_8"/>
    <property type="match status" value="1"/>
</dbReference>
<accession>A0ABT5DU63</accession>
<dbReference type="InterPro" id="IPR006311">
    <property type="entry name" value="TAT_signal"/>
</dbReference>
<dbReference type="InterPro" id="IPR036188">
    <property type="entry name" value="FAD/NAD-bd_sf"/>
</dbReference>
<keyword evidence="2" id="KW-1185">Reference proteome</keyword>
<evidence type="ECO:0000313" key="2">
    <source>
        <dbReference type="Proteomes" id="UP001221686"/>
    </source>
</evidence>
<dbReference type="Proteomes" id="UP001221686">
    <property type="component" value="Unassembled WGS sequence"/>
</dbReference>
<dbReference type="PROSITE" id="PS51318">
    <property type="entry name" value="TAT"/>
    <property type="match status" value="1"/>
</dbReference>
<dbReference type="SUPFAM" id="SSF51905">
    <property type="entry name" value="FAD/NAD(P)-binding domain"/>
    <property type="match status" value="1"/>
</dbReference>
<dbReference type="EMBL" id="JAQNDL010000001">
    <property type="protein sequence ID" value="MDC0717139.1"/>
    <property type="molecule type" value="Genomic_DNA"/>
</dbReference>